<evidence type="ECO:0000313" key="2">
    <source>
        <dbReference type="EMBL" id="GBP32733.1"/>
    </source>
</evidence>
<organism evidence="2 3">
    <name type="scientific">Eumeta variegata</name>
    <name type="common">Bagworm moth</name>
    <name type="synonym">Eumeta japonica</name>
    <dbReference type="NCBI Taxonomy" id="151549"/>
    <lineage>
        <taxon>Eukaryota</taxon>
        <taxon>Metazoa</taxon>
        <taxon>Ecdysozoa</taxon>
        <taxon>Arthropoda</taxon>
        <taxon>Hexapoda</taxon>
        <taxon>Insecta</taxon>
        <taxon>Pterygota</taxon>
        <taxon>Neoptera</taxon>
        <taxon>Endopterygota</taxon>
        <taxon>Lepidoptera</taxon>
        <taxon>Glossata</taxon>
        <taxon>Ditrysia</taxon>
        <taxon>Tineoidea</taxon>
        <taxon>Psychidae</taxon>
        <taxon>Oiketicinae</taxon>
        <taxon>Eumeta</taxon>
    </lineage>
</organism>
<proteinExistence type="predicted"/>
<comment type="caution">
    <text evidence="2">The sequence shown here is derived from an EMBL/GenBank/DDBJ whole genome shotgun (WGS) entry which is preliminary data.</text>
</comment>
<gene>
    <name evidence="2" type="ORF">EVAR_18885_1</name>
</gene>
<reference evidence="2 3" key="1">
    <citation type="journal article" date="2019" name="Commun. Biol.">
        <title>The bagworm genome reveals a unique fibroin gene that provides high tensile strength.</title>
        <authorList>
            <person name="Kono N."/>
            <person name="Nakamura H."/>
            <person name="Ohtoshi R."/>
            <person name="Tomita M."/>
            <person name="Numata K."/>
            <person name="Arakawa K."/>
        </authorList>
    </citation>
    <scope>NUCLEOTIDE SEQUENCE [LARGE SCALE GENOMIC DNA]</scope>
</reference>
<feature type="compositionally biased region" description="Basic and acidic residues" evidence="1">
    <location>
        <begin position="133"/>
        <end position="153"/>
    </location>
</feature>
<feature type="region of interest" description="Disordered" evidence="1">
    <location>
        <begin position="1"/>
        <end position="27"/>
    </location>
</feature>
<name>A0A4C1V1S0_EUMVA</name>
<keyword evidence="3" id="KW-1185">Reference proteome</keyword>
<dbReference type="Proteomes" id="UP000299102">
    <property type="component" value="Unassembled WGS sequence"/>
</dbReference>
<feature type="region of interest" description="Disordered" evidence="1">
    <location>
        <begin position="105"/>
        <end position="153"/>
    </location>
</feature>
<evidence type="ECO:0000313" key="3">
    <source>
        <dbReference type="Proteomes" id="UP000299102"/>
    </source>
</evidence>
<dbReference type="EMBL" id="BGZK01000264">
    <property type="protein sequence ID" value="GBP32733.1"/>
    <property type="molecule type" value="Genomic_DNA"/>
</dbReference>
<feature type="compositionally biased region" description="Polar residues" evidence="1">
    <location>
        <begin position="9"/>
        <end position="25"/>
    </location>
</feature>
<feature type="compositionally biased region" description="Basic and acidic residues" evidence="1">
    <location>
        <begin position="105"/>
        <end position="121"/>
    </location>
</feature>
<accession>A0A4C1V1S0</accession>
<sequence>MDLYEAGRNSMSTPAEPQAEASQNRRPALGNWANIRDRLAKGNSSREIFYCLFFRSNTAASAGSGVRKFDYKQKRLEESLEFACTTSSKTAFALVTNARAEFTADDRDRELSGPRKDEKRKLLNGSTPTELQTRTERPVTRHGDSDDAISRERTTKVKINKYPYFARETTTDASTRRRAVHD</sequence>
<evidence type="ECO:0000256" key="1">
    <source>
        <dbReference type="SAM" id="MobiDB-lite"/>
    </source>
</evidence>
<protein>
    <submittedName>
        <fullName evidence="2">Uncharacterized protein</fullName>
    </submittedName>
</protein>
<dbReference type="AlphaFoldDB" id="A0A4C1V1S0"/>